<evidence type="ECO:0000256" key="6">
    <source>
        <dbReference type="ARBA" id="ARBA00022960"/>
    </source>
</evidence>
<dbReference type="EMBL" id="VJMF01000001">
    <property type="protein sequence ID" value="TRL38434.1"/>
    <property type="molecule type" value="Genomic_DNA"/>
</dbReference>
<evidence type="ECO:0000313" key="12">
    <source>
        <dbReference type="EMBL" id="TRL38434.1"/>
    </source>
</evidence>
<dbReference type="GO" id="GO:0008360">
    <property type="term" value="P:regulation of cell shape"/>
    <property type="evidence" value="ECO:0007669"/>
    <property type="project" value="UniProtKB-UniRule"/>
</dbReference>
<keyword evidence="4" id="KW-0808">Transferase</keyword>
<dbReference type="Pfam" id="PF03734">
    <property type="entry name" value="YkuD"/>
    <property type="match status" value="1"/>
</dbReference>
<dbReference type="CDD" id="cd16913">
    <property type="entry name" value="YkuD_like"/>
    <property type="match status" value="1"/>
</dbReference>
<dbReference type="PROSITE" id="PS52029">
    <property type="entry name" value="LD_TPASE"/>
    <property type="match status" value="1"/>
</dbReference>
<proteinExistence type="inferred from homology"/>
<comment type="pathway">
    <text evidence="1 9">Cell wall biogenesis; peptidoglycan biosynthesis.</text>
</comment>
<evidence type="ECO:0000256" key="9">
    <source>
        <dbReference type="PROSITE-ProRule" id="PRU01373"/>
    </source>
</evidence>
<dbReference type="RefSeq" id="WP_142861323.1">
    <property type="nucleotide sequence ID" value="NZ_VJMF01000001.1"/>
</dbReference>
<evidence type="ECO:0000256" key="10">
    <source>
        <dbReference type="SAM" id="SignalP"/>
    </source>
</evidence>
<feature type="active site" description="Nucleophile" evidence="9">
    <location>
        <position position="165"/>
    </location>
</feature>
<accession>A0A549T978</accession>
<evidence type="ECO:0000256" key="3">
    <source>
        <dbReference type="ARBA" id="ARBA00022676"/>
    </source>
</evidence>
<evidence type="ECO:0000256" key="5">
    <source>
        <dbReference type="ARBA" id="ARBA00022801"/>
    </source>
</evidence>
<evidence type="ECO:0000256" key="1">
    <source>
        <dbReference type="ARBA" id="ARBA00004752"/>
    </source>
</evidence>
<organism evidence="12 13">
    <name type="scientific">Methylosinus sporium</name>
    <dbReference type="NCBI Taxonomy" id="428"/>
    <lineage>
        <taxon>Bacteria</taxon>
        <taxon>Pseudomonadati</taxon>
        <taxon>Pseudomonadota</taxon>
        <taxon>Alphaproteobacteria</taxon>
        <taxon>Hyphomicrobiales</taxon>
        <taxon>Methylocystaceae</taxon>
        <taxon>Methylosinus</taxon>
    </lineage>
</organism>
<keyword evidence="6 9" id="KW-0133">Cell shape</keyword>
<feature type="signal peptide" evidence="10">
    <location>
        <begin position="1"/>
        <end position="24"/>
    </location>
</feature>
<evidence type="ECO:0000256" key="7">
    <source>
        <dbReference type="ARBA" id="ARBA00022984"/>
    </source>
</evidence>
<dbReference type="Proteomes" id="UP000316781">
    <property type="component" value="Unassembled WGS sequence"/>
</dbReference>
<evidence type="ECO:0000256" key="4">
    <source>
        <dbReference type="ARBA" id="ARBA00022679"/>
    </source>
</evidence>
<feature type="domain" description="L,D-TPase catalytic" evidence="11">
    <location>
        <begin position="60"/>
        <end position="189"/>
    </location>
</feature>
<evidence type="ECO:0000256" key="8">
    <source>
        <dbReference type="ARBA" id="ARBA00023316"/>
    </source>
</evidence>
<dbReference type="InterPro" id="IPR005490">
    <property type="entry name" value="LD_TPept_cat_dom"/>
</dbReference>
<dbReference type="InterPro" id="IPR038063">
    <property type="entry name" value="Transpep_catalytic_dom"/>
</dbReference>
<keyword evidence="10" id="KW-0732">Signal</keyword>
<keyword evidence="8 9" id="KW-0961">Cell wall biogenesis/degradation</keyword>
<name>A0A549T978_METSR</name>
<dbReference type="Gene3D" id="2.40.440.10">
    <property type="entry name" value="L,D-transpeptidase catalytic domain-like"/>
    <property type="match status" value="1"/>
</dbReference>
<feature type="active site" description="Proton donor/acceptor" evidence="9">
    <location>
        <position position="149"/>
    </location>
</feature>
<keyword evidence="5" id="KW-0378">Hydrolase</keyword>
<protein>
    <submittedName>
        <fullName evidence="12">L,D-transpeptidase</fullName>
    </submittedName>
</protein>
<gene>
    <name evidence="12" type="ORF">FM996_00260</name>
</gene>
<dbReference type="GO" id="GO:0071555">
    <property type="term" value="P:cell wall organization"/>
    <property type="evidence" value="ECO:0007669"/>
    <property type="project" value="UniProtKB-UniRule"/>
</dbReference>
<dbReference type="SUPFAM" id="SSF141523">
    <property type="entry name" value="L,D-transpeptidase catalytic domain-like"/>
    <property type="match status" value="1"/>
</dbReference>
<reference evidence="12 13" key="1">
    <citation type="submission" date="2019-07" db="EMBL/GenBank/DDBJ databases">
        <title>Ln-dependent methylotrophs.</title>
        <authorList>
            <person name="Tani A."/>
        </authorList>
    </citation>
    <scope>NUCLEOTIDE SEQUENCE [LARGE SCALE GENOMIC DNA]</scope>
    <source>
        <strain evidence="12 13">SM89A</strain>
    </source>
</reference>
<feature type="chain" id="PRO_5022207642" evidence="10">
    <location>
        <begin position="25"/>
        <end position="190"/>
    </location>
</feature>
<comment type="caution">
    <text evidence="12">The sequence shown here is derived from an EMBL/GenBank/DDBJ whole genome shotgun (WGS) entry which is preliminary data.</text>
</comment>
<evidence type="ECO:0000313" key="13">
    <source>
        <dbReference type="Proteomes" id="UP000316781"/>
    </source>
</evidence>
<dbReference type="InterPro" id="IPR050979">
    <property type="entry name" value="LD-transpeptidase"/>
</dbReference>
<keyword evidence="3" id="KW-0328">Glycosyltransferase</keyword>
<dbReference type="FunFam" id="2.40.440.10:FF:000002">
    <property type="entry name" value="L,D-transpeptidase ErfK/SrfK"/>
    <property type="match status" value="1"/>
</dbReference>
<sequence length="190" mass="21144">MVCTKTRATCAIFLGFVLSGEAKAANFLDRGPVADFVNNFRLQSIPSQEVVWSHPQYKKGTIVVSTKERRLYYVLGPTRAIEYGVGVGREGFTWSGVKTITAKKEWPDWRPPAAMLKRRPDLPRYMEGGQDNPLGARALYLGSSEYRIHGSNEGETIGEAVSSGCIRMTNRDVADLYDRVKVGTRVVVLK</sequence>
<dbReference type="AlphaFoldDB" id="A0A549T978"/>
<dbReference type="GO" id="GO:0016757">
    <property type="term" value="F:glycosyltransferase activity"/>
    <property type="evidence" value="ECO:0007669"/>
    <property type="project" value="UniProtKB-KW"/>
</dbReference>
<dbReference type="GO" id="GO:0005576">
    <property type="term" value="C:extracellular region"/>
    <property type="evidence" value="ECO:0007669"/>
    <property type="project" value="TreeGrafter"/>
</dbReference>
<dbReference type="PANTHER" id="PTHR30582">
    <property type="entry name" value="L,D-TRANSPEPTIDASE"/>
    <property type="match status" value="1"/>
</dbReference>
<dbReference type="GO" id="GO:0071972">
    <property type="term" value="F:peptidoglycan L,D-transpeptidase activity"/>
    <property type="evidence" value="ECO:0007669"/>
    <property type="project" value="TreeGrafter"/>
</dbReference>
<evidence type="ECO:0000259" key="11">
    <source>
        <dbReference type="PROSITE" id="PS52029"/>
    </source>
</evidence>
<comment type="similarity">
    <text evidence="2">Belongs to the YkuD family.</text>
</comment>
<dbReference type="GO" id="GO:0018104">
    <property type="term" value="P:peptidoglycan-protein cross-linking"/>
    <property type="evidence" value="ECO:0007669"/>
    <property type="project" value="TreeGrafter"/>
</dbReference>
<evidence type="ECO:0000256" key="2">
    <source>
        <dbReference type="ARBA" id="ARBA00005992"/>
    </source>
</evidence>
<dbReference type="PANTHER" id="PTHR30582:SF24">
    <property type="entry name" value="L,D-TRANSPEPTIDASE ERFK_SRFK-RELATED"/>
    <property type="match status" value="1"/>
</dbReference>
<dbReference type="UniPathway" id="UPA00219"/>
<keyword evidence="7 9" id="KW-0573">Peptidoglycan synthesis</keyword>